<accession>A0A6J5MPN3</accession>
<name>A0A6J5MPN3_9CAUD</name>
<gene>
    <name evidence="1" type="ORF">UFOVP514_26</name>
</gene>
<dbReference type="EMBL" id="LR796477">
    <property type="protein sequence ID" value="CAB4147363.1"/>
    <property type="molecule type" value="Genomic_DNA"/>
</dbReference>
<reference evidence="1" key="1">
    <citation type="submission" date="2020-04" db="EMBL/GenBank/DDBJ databases">
        <authorList>
            <person name="Chiriac C."/>
            <person name="Salcher M."/>
            <person name="Ghai R."/>
            <person name="Kavagutti S V."/>
        </authorList>
    </citation>
    <scope>NUCLEOTIDE SEQUENCE</scope>
</reference>
<sequence length="100" mass="11914">MTKQQSKIEALKRQAKYEANLEYYNHRIATVMTMTPLFLEHFEELNEIQPEFFTSSVLKTIEQFSNSLYYKSSNYDLASLADEQINNTETLRKYFLNELK</sequence>
<evidence type="ECO:0000313" key="1">
    <source>
        <dbReference type="EMBL" id="CAB4147363.1"/>
    </source>
</evidence>
<protein>
    <submittedName>
        <fullName evidence="1">Uncharacterized protein</fullName>
    </submittedName>
</protein>
<proteinExistence type="predicted"/>
<organism evidence="1">
    <name type="scientific">uncultured Caudovirales phage</name>
    <dbReference type="NCBI Taxonomy" id="2100421"/>
    <lineage>
        <taxon>Viruses</taxon>
        <taxon>Duplodnaviria</taxon>
        <taxon>Heunggongvirae</taxon>
        <taxon>Uroviricota</taxon>
        <taxon>Caudoviricetes</taxon>
        <taxon>Peduoviridae</taxon>
        <taxon>Maltschvirus</taxon>
        <taxon>Maltschvirus maltsch</taxon>
    </lineage>
</organism>